<gene>
    <name evidence="1" type="ORF">CWATWH0003_2893</name>
</gene>
<dbReference type="PATRIC" id="fig|423471.3.peg.2716"/>
<evidence type="ECO:0000313" key="1">
    <source>
        <dbReference type="EMBL" id="EHJ12380.1"/>
    </source>
</evidence>
<organism evidence="1 2">
    <name type="scientific">Crocosphaera watsonii WH 0003</name>
    <dbReference type="NCBI Taxonomy" id="423471"/>
    <lineage>
        <taxon>Bacteria</taxon>
        <taxon>Bacillati</taxon>
        <taxon>Cyanobacteriota</taxon>
        <taxon>Cyanophyceae</taxon>
        <taxon>Oscillatoriophycideae</taxon>
        <taxon>Chroococcales</taxon>
        <taxon>Aphanothecaceae</taxon>
        <taxon>Crocosphaera</taxon>
    </lineage>
</organism>
<dbReference type="EMBL" id="AESD01000434">
    <property type="protein sequence ID" value="EHJ12380.1"/>
    <property type="molecule type" value="Genomic_DNA"/>
</dbReference>
<dbReference type="Proteomes" id="UP000003477">
    <property type="component" value="Unassembled WGS sequence"/>
</dbReference>
<comment type="caution">
    <text evidence="1">The sequence shown here is derived from an EMBL/GenBank/DDBJ whole genome shotgun (WGS) entry which is preliminary data.</text>
</comment>
<protein>
    <submittedName>
        <fullName evidence="1">Uncharacterized protein</fullName>
    </submittedName>
</protein>
<evidence type="ECO:0000313" key="2">
    <source>
        <dbReference type="Proteomes" id="UP000003477"/>
    </source>
</evidence>
<name>G5J5Y8_CROWT</name>
<proteinExistence type="predicted"/>
<accession>G5J5Y8</accession>
<sequence>MLSPLEGQAQPPLALGMNEFPLGAAFVAVDALGLMRPVDCNIEFRELEDGLKFD</sequence>
<reference evidence="1 2" key="1">
    <citation type="journal article" date="2011" name="Front. Microbiol.">
        <title>Two Strains of Crocosphaera watsonii with Highly Conserved Genomes are Distinguished by Strain-Specific Features.</title>
        <authorList>
            <person name="Bench S.R."/>
            <person name="Ilikchyan I.N."/>
            <person name="Tripp H.J."/>
            <person name="Zehr J.P."/>
        </authorList>
    </citation>
    <scope>NUCLEOTIDE SEQUENCE [LARGE SCALE GENOMIC DNA]</scope>
    <source>
        <strain evidence="1 2">WH 0003</strain>
    </source>
</reference>
<dbReference type="AlphaFoldDB" id="G5J5Y8"/>